<organism evidence="1 2">
    <name type="scientific">Campylobacter fetus subsp. fetus (strain 82-40)</name>
    <dbReference type="NCBI Taxonomy" id="360106"/>
    <lineage>
        <taxon>Bacteria</taxon>
        <taxon>Pseudomonadati</taxon>
        <taxon>Campylobacterota</taxon>
        <taxon>Epsilonproteobacteria</taxon>
        <taxon>Campylobacterales</taxon>
        <taxon>Campylobacteraceae</taxon>
        <taxon>Campylobacter</taxon>
    </lineage>
</organism>
<dbReference type="KEGG" id="cff:CFF8240_0994"/>
<dbReference type="HOGENOM" id="CLU_3248634_0_0_7"/>
<sequence>MFCSFIVLFFIFILLNLNDYNKFETDKSCFISRVNFCILRFA</sequence>
<reference evidence="2" key="1">
    <citation type="submission" date="2006-11" db="EMBL/GenBank/DDBJ databases">
        <title>Sequence of Campylobacter fetus subsp. fetus 82-40.</title>
        <authorList>
            <person name="Fouts D.E."/>
            <person name="Nelson K.E."/>
        </authorList>
    </citation>
    <scope>NUCLEOTIDE SEQUENCE [LARGE SCALE GENOMIC DNA]</scope>
    <source>
        <strain evidence="2">82-40</strain>
    </source>
</reference>
<accession>A0RPM9</accession>
<dbReference type="AlphaFoldDB" id="A0RPM9"/>
<proteinExistence type="predicted"/>
<protein>
    <submittedName>
        <fullName evidence="1">Uncharacterized protein</fullName>
    </submittedName>
</protein>
<gene>
    <name evidence="1" type="ordered locus">CFF8240_0994</name>
</gene>
<name>A0RPM9_CAMFF</name>
<evidence type="ECO:0000313" key="2">
    <source>
        <dbReference type="Proteomes" id="UP000000760"/>
    </source>
</evidence>
<dbReference type="EMBL" id="CP000487">
    <property type="protein sequence ID" value="ABK83033.1"/>
    <property type="molecule type" value="Genomic_DNA"/>
</dbReference>
<evidence type="ECO:0000313" key="1">
    <source>
        <dbReference type="EMBL" id="ABK83033.1"/>
    </source>
</evidence>
<dbReference type="Proteomes" id="UP000000760">
    <property type="component" value="Chromosome"/>
</dbReference>